<keyword evidence="5" id="KW-0833">Ubl conjugation pathway</keyword>
<evidence type="ECO:0000256" key="4">
    <source>
        <dbReference type="ARBA" id="ARBA00022771"/>
    </source>
</evidence>
<keyword evidence="2" id="KW-0808">Transferase</keyword>
<comment type="subcellular location">
    <subcellularLocation>
        <location evidence="1">Nucleus</location>
    </subcellularLocation>
</comment>
<dbReference type="AlphaFoldDB" id="A0AAV9DI98"/>
<name>A0AAV9DI98_ACOCL</name>
<dbReference type="PROSITE" id="PS50089">
    <property type="entry name" value="ZF_RING_2"/>
    <property type="match status" value="1"/>
</dbReference>
<gene>
    <name evidence="11" type="ORF">QJS10_CPB13g01226</name>
</gene>
<proteinExistence type="predicted"/>
<evidence type="ECO:0000256" key="8">
    <source>
        <dbReference type="ARBA" id="ARBA00023306"/>
    </source>
</evidence>
<accession>A0AAV9DI98</accession>
<dbReference type="GO" id="GO:0006511">
    <property type="term" value="P:ubiquitin-dependent protein catabolic process"/>
    <property type="evidence" value="ECO:0007669"/>
    <property type="project" value="TreeGrafter"/>
</dbReference>
<comment type="caution">
    <text evidence="11">The sequence shown here is derived from an EMBL/GenBank/DDBJ whole genome shotgun (WGS) entry which is preliminary data.</text>
</comment>
<dbReference type="GO" id="GO:0016567">
    <property type="term" value="P:protein ubiquitination"/>
    <property type="evidence" value="ECO:0007669"/>
    <property type="project" value="TreeGrafter"/>
</dbReference>
<dbReference type="SUPFAM" id="SSF57850">
    <property type="entry name" value="RING/U-box"/>
    <property type="match status" value="1"/>
</dbReference>
<dbReference type="EMBL" id="JAUJYO010000013">
    <property type="protein sequence ID" value="KAK1299858.1"/>
    <property type="molecule type" value="Genomic_DNA"/>
</dbReference>
<protein>
    <recommendedName>
        <fullName evidence="10">RING-type domain-containing protein</fullName>
    </recommendedName>
</protein>
<dbReference type="InterPro" id="IPR040909">
    <property type="entry name" value="CHFR_Znf-CRD"/>
</dbReference>
<keyword evidence="8" id="KW-0131">Cell cycle</keyword>
<feature type="domain" description="RING-type" evidence="10">
    <location>
        <begin position="136"/>
        <end position="181"/>
    </location>
</feature>
<keyword evidence="6" id="KW-0862">Zinc</keyword>
<dbReference type="GO" id="GO:0008270">
    <property type="term" value="F:zinc ion binding"/>
    <property type="evidence" value="ECO:0007669"/>
    <property type="project" value="UniProtKB-KW"/>
</dbReference>
<evidence type="ECO:0000256" key="5">
    <source>
        <dbReference type="ARBA" id="ARBA00022786"/>
    </source>
</evidence>
<evidence type="ECO:0000313" key="11">
    <source>
        <dbReference type="EMBL" id="KAK1299858.1"/>
    </source>
</evidence>
<dbReference type="GO" id="GO:0004842">
    <property type="term" value="F:ubiquitin-protein transferase activity"/>
    <property type="evidence" value="ECO:0007669"/>
    <property type="project" value="TreeGrafter"/>
</dbReference>
<dbReference type="SMART" id="SM00184">
    <property type="entry name" value="RING"/>
    <property type="match status" value="1"/>
</dbReference>
<evidence type="ECO:0000313" key="12">
    <source>
        <dbReference type="Proteomes" id="UP001180020"/>
    </source>
</evidence>
<keyword evidence="4 9" id="KW-0863">Zinc-finger</keyword>
<keyword evidence="7" id="KW-0539">Nucleus</keyword>
<evidence type="ECO:0000256" key="6">
    <source>
        <dbReference type="ARBA" id="ARBA00022833"/>
    </source>
</evidence>
<evidence type="ECO:0000256" key="3">
    <source>
        <dbReference type="ARBA" id="ARBA00022723"/>
    </source>
</evidence>
<dbReference type="InterPro" id="IPR013083">
    <property type="entry name" value="Znf_RING/FYVE/PHD"/>
</dbReference>
<reference evidence="11" key="2">
    <citation type="submission" date="2023-06" db="EMBL/GenBank/DDBJ databases">
        <authorList>
            <person name="Ma L."/>
            <person name="Liu K.-W."/>
            <person name="Li Z."/>
            <person name="Hsiao Y.-Y."/>
            <person name="Qi Y."/>
            <person name="Fu T."/>
            <person name="Tang G."/>
            <person name="Zhang D."/>
            <person name="Sun W.-H."/>
            <person name="Liu D.-K."/>
            <person name="Li Y."/>
            <person name="Chen G.-Z."/>
            <person name="Liu X.-D."/>
            <person name="Liao X.-Y."/>
            <person name="Jiang Y.-T."/>
            <person name="Yu X."/>
            <person name="Hao Y."/>
            <person name="Huang J."/>
            <person name="Zhao X.-W."/>
            <person name="Ke S."/>
            <person name="Chen Y.-Y."/>
            <person name="Wu W.-L."/>
            <person name="Hsu J.-L."/>
            <person name="Lin Y.-F."/>
            <person name="Huang M.-D."/>
            <person name="Li C.-Y."/>
            <person name="Huang L."/>
            <person name="Wang Z.-W."/>
            <person name="Zhao X."/>
            <person name="Zhong W.-Y."/>
            <person name="Peng D.-H."/>
            <person name="Ahmad S."/>
            <person name="Lan S."/>
            <person name="Zhang J.-S."/>
            <person name="Tsai W.-C."/>
            <person name="Van De Peer Y."/>
            <person name="Liu Z.-J."/>
        </authorList>
    </citation>
    <scope>NUCLEOTIDE SEQUENCE</scope>
    <source>
        <strain evidence="11">CP</strain>
        <tissue evidence="11">Leaves</tissue>
    </source>
</reference>
<dbReference type="PANTHER" id="PTHR16079:SF4">
    <property type="entry name" value="E3 UBIQUITIN-PROTEIN LIGASE CHFR"/>
    <property type="match status" value="1"/>
</dbReference>
<evidence type="ECO:0000256" key="7">
    <source>
        <dbReference type="ARBA" id="ARBA00023242"/>
    </source>
</evidence>
<keyword evidence="3" id="KW-0479">Metal-binding</keyword>
<dbReference type="PANTHER" id="PTHR16079">
    <property type="entry name" value="UBIQUITIN LIGASE PROTEIN CHFR"/>
    <property type="match status" value="1"/>
</dbReference>
<reference evidence="11" key="1">
    <citation type="journal article" date="2023" name="Nat. Commun.">
        <title>Diploid and tetraploid genomes of Acorus and the evolution of monocots.</title>
        <authorList>
            <person name="Ma L."/>
            <person name="Liu K.W."/>
            <person name="Li Z."/>
            <person name="Hsiao Y.Y."/>
            <person name="Qi Y."/>
            <person name="Fu T."/>
            <person name="Tang G.D."/>
            <person name="Zhang D."/>
            <person name="Sun W.H."/>
            <person name="Liu D.K."/>
            <person name="Li Y."/>
            <person name="Chen G.Z."/>
            <person name="Liu X.D."/>
            <person name="Liao X.Y."/>
            <person name="Jiang Y.T."/>
            <person name="Yu X."/>
            <person name="Hao Y."/>
            <person name="Huang J."/>
            <person name="Zhao X.W."/>
            <person name="Ke S."/>
            <person name="Chen Y.Y."/>
            <person name="Wu W.L."/>
            <person name="Hsu J.L."/>
            <person name="Lin Y.F."/>
            <person name="Huang M.D."/>
            <person name="Li C.Y."/>
            <person name="Huang L."/>
            <person name="Wang Z.W."/>
            <person name="Zhao X."/>
            <person name="Zhong W.Y."/>
            <person name="Peng D.H."/>
            <person name="Ahmad S."/>
            <person name="Lan S."/>
            <person name="Zhang J.S."/>
            <person name="Tsai W.C."/>
            <person name="Van de Peer Y."/>
            <person name="Liu Z.J."/>
        </authorList>
    </citation>
    <scope>NUCLEOTIDE SEQUENCE</scope>
    <source>
        <strain evidence="11">CP</strain>
    </source>
</reference>
<evidence type="ECO:0000256" key="1">
    <source>
        <dbReference type="ARBA" id="ARBA00004123"/>
    </source>
</evidence>
<dbReference type="InterPro" id="IPR018957">
    <property type="entry name" value="Znf_C3HC4_RING-type"/>
</dbReference>
<keyword evidence="12" id="KW-1185">Reference proteome</keyword>
<dbReference type="GO" id="GO:0005634">
    <property type="term" value="C:nucleus"/>
    <property type="evidence" value="ECO:0007669"/>
    <property type="project" value="UniProtKB-SubCell"/>
</dbReference>
<sequence length="463" mass="52158">MEAGQSSRTKITGDDGDVWAKLVPSDSSYSEVEIRSHETGVCCEAASSSCEKSKWCKITRNPNLDSAIIINTSSGAIIVDEIAIEEGGSANIKSGSQIISGPTREGHLSYTFLLCHTQEHKDERLKVSIDVEHCKCSICLNIWHDVVSVTPCLHNFCNGCFSGWVRTSKGKHKGIICPQCRAAVQSVGRNYFLRNIEEAILQSFSAFKRSDEELMLLDRNASNQLNPVVSRKLQTRKRPFSTSSNEMHEIESCPQCGSTLGGFRCNQNTTHLQCQACQGMMPSRSDIGVPQKCLGCDRAFCGAYWQAHGVDATTFGPVCSPQTFKSISERTITRIPELTHENNRYEQEITEMCIQQMGTSLQSVISEWVAKFNSRNIDRARLQLNNKETINAETYLCDDCYHKLVSFFLYWFRITLPTHYLPLDASKRENCWYGYACRTQHRNNEHAQKRNHVCRPTRGNPIP</sequence>
<dbReference type="Pfam" id="PF00097">
    <property type="entry name" value="zf-C3HC4"/>
    <property type="match status" value="1"/>
</dbReference>
<evidence type="ECO:0000256" key="2">
    <source>
        <dbReference type="ARBA" id="ARBA00022679"/>
    </source>
</evidence>
<dbReference type="Gene3D" id="3.30.40.10">
    <property type="entry name" value="Zinc/RING finger domain, C3HC4 (zinc finger)"/>
    <property type="match status" value="1"/>
</dbReference>
<evidence type="ECO:0000256" key="9">
    <source>
        <dbReference type="PROSITE-ProRule" id="PRU00175"/>
    </source>
</evidence>
<dbReference type="InterPro" id="IPR001841">
    <property type="entry name" value="Znf_RING"/>
</dbReference>
<dbReference type="Gene3D" id="3.30.40.140">
    <property type="match status" value="1"/>
</dbReference>
<dbReference type="InterPro" id="IPR052256">
    <property type="entry name" value="E3_ubiquitin-ligase_CHFR"/>
</dbReference>
<dbReference type="Proteomes" id="UP001180020">
    <property type="component" value="Unassembled WGS sequence"/>
</dbReference>
<dbReference type="Pfam" id="PF17979">
    <property type="entry name" value="zf-CRD"/>
    <property type="match status" value="1"/>
</dbReference>
<evidence type="ECO:0000259" key="10">
    <source>
        <dbReference type="PROSITE" id="PS50089"/>
    </source>
</evidence>
<organism evidence="11 12">
    <name type="scientific">Acorus calamus</name>
    <name type="common">Sweet flag</name>
    <dbReference type="NCBI Taxonomy" id="4465"/>
    <lineage>
        <taxon>Eukaryota</taxon>
        <taxon>Viridiplantae</taxon>
        <taxon>Streptophyta</taxon>
        <taxon>Embryophyta</taxon>
        <taxon>Tracheophyta</taxon>
        <taxon>Spermatophyta</taxon>
        <taxon>Magnoliopsida</taxon>
        <taxon>Liliopsida</taxon>
        <taxon>Acoraceae</taxon>
        <taxon>Acorus</taxon>
    </lineage>
</organism>